<keyword evidence="3" id="KW-1185">Reference proteome</keyword>
<comment type="caution">
    <text evidence="2">The sequence shown here is derived from an EMBL/GenBank/DDBJ whole genome shotgun (WGS) entry which is preliminary data.</text>
</comment>
<dbReference type="EMBL" id="JAMPKM010000009">
    <property type="protein sequence ID" value="MEP0818478.1"/>
    <property type="molecule type" value="Genomic_DNA"/>
</dbReference>
<accession>A0ABV0J9L8</accession>
<dbReference type="RefSeq" id="WP_190436596.1">
    <property type="nucleotide sequence ID" value="NZ_JAMPKM010000009.1"/>
</dbReference>
<reference evidence="2 3" key="1">
    <citation type="submission" date="2022-04" db="EMBL/GenBank/DDBJ databases">
        <title>Positive selection, recombination, and allopatry shape intraspecific diversity of widespread and dominant cyanobacteria.</title>
        <authorList>
            <person name="Wei J."/>
            <person name="Shu W."/>
            <person name="Hu C."/>
        </authorList>
    </citation>
    <scope>NUCLEOTIDE SEQUENCE [LARGE SCALE GENOMIC DNA]</scope>
    <source>
        <strain evidence="2 3">GB2-A4</strain>
    </source>
</reference>
<protein>
    <recommendedName>
        <fullName evidence="4">DUF3040 domain-containing protein</fullName>
    </recommendedName>
</protein>
<evidence type="ECO:0000313" key="3">
    <source>
        <dbReference type="Proteomes" id="UP001464891"/>
    </source>
</evidence>
<evidence type="ECO:0000313" key="2">
    <source>
        <dbReference type="EMBL" id="MEP0818478.1"/>
    </source>
</evidence>
<evidence type="ECO:0008006" key="4">
    <source>
        <dbReference type="Google" id="ProtNLM"/>
    </source>
</evidence>
<keyword evidence="1" id="KW-0472">Membrane</keyword>
<feature type="transmembrane region" description="Helical" evidence="1">
    <location>
        <begin position="62"/>
        <end position="79"/>
    </location>
</feature>
<name>A0ABV0J9L8_9CYAN</name>
<evidence type="ECO:0000256" key="1">
    <source>
        <dbReference type="SAM" id="Phobius"/>
    </source>
</evidence>
<dbReference type="Proteomes" id="UP001464891">
    <property type="component" value="Unassembled WGS sequence"/>
</dbReference>
<organism evidence="2 3">
    <name type="scientific">Trichocoleus desertorum GB2-A4</name>
    <dbReference type="NCBI Taxonomy" id="2933944"/>
    <lineage>
        <taxon>Bacteria</taxon>
        <taxon>Bacillati</taxon>
        <taxon>Cyanobacteriota</taxon>
        <taxon>Cyanophyceae</taxon>
        <taxon>Leptolyngbyales</taxon>
        <taxon>Trichocoleusaceae</taxon>
        <taxon>Trichocoleus</taxon>
    </lineage>
</organism>
<sequence>MNPSSNPEEELRRREKELREREHALRLRELEAEINQTHQPPLYETAKHQPSKKSLQQWSKQLVNVAQFMGIAVAVIITIRIATWLTGVVIVGGVAWVAYKLFFESDRARR</sequence>
<gene>
    <name evidence="2" type="ORF">NC998_15370</name>
</gene>
<proteinExistence type="predicted"/>
<keyword evidence="1" id="KW-1133">Transmembrane helix</keyword>
<keyword evidence="1" id="KW-0812">Transmembrane</keyword>
<feature type="transmembrane region" description="Helical" evidence="1">
    <location>
        <begin position="85"/>
        <end position="103"/>
    </location>
</feature>